<organism evidence="1 2">
    <name type="scientific">Blautia producta</name>
    <dbReference type="NCBI Taxonomy" id="33035"/>
    <lineage>
        <taxon>Bacteria</taxon>
        <taxon>Bacillati</taxon>
        <taxon>Bacillota</taxon>
        <taxon>Clostridia</taxon>
        <taxon>Lachnospirales</taxon>
        <taxon>Lachnospiraceae</taxon>
        <taxon>Blautia</taxon>
    </lineage>
</organism>
<dbReference type="AlphaFoldDB" id="A0A4P6LT72"/>
<dbReference type="EMBL" id="CP035945">
    <property type="protein sequence ID" value="QBE95484.1"/>
    <property type="molecule type" value="Genomic_DNA"/>
</dbReference>
<name>A0A4P6LT72_9FIRM</name>
<reference evidence="1 2" key="1">
    <citation type="submission" date="2019-01" db="EMBL/GenBank/DDBJ databases">
        <title>PMF-metabolizing Aryl O-demethylase.</title>
        <authorList>
            <person name="Kim M."/>
        </authorList>
    </citation>
    <scope>NUCLEOTIDE SEQUENCE [LARGE SCALE GENOMIC DNA]</scope>
    <source>
        <strain evidence="1 2">PMF1</strain>
    </source>
</reference>
<protein>
    <submittedName>
        <fullName evidence="1">Uncharacterized protein</fullName>
    </submittedName>
</protein>
<dbReference type="InterPro" id="IPR053735">
    <property type="entry name" value="Type_III_TA_endoRNase"/>
</dbReference>
<evidence type="ECO:0000313" key="1">
    <source>
        <dbReference type="EMBL" id="QBE95484.1"/>
    </source>
</evidence>
<dbReference type="NCBIfam" id="NF047359">
    <property type="entry name" value="CptIN"/>
    <property type="match status" value="1"/>
</dbReference>
<accession>A0A4P6LT72</accession>
<dbReference type="KEGG" id="bpro:PMF13cell1_01005"/>
<dbReference type="Gene3D" id="3.10.129.130">
    <property type="match status" value="1"/>
</dbReference>
<proteinExistence type="predicted"/>
<sequence length="162" mass="19025">MRGLRMKKAGFYIIKDKIFDDMPDPYLKGNKQGNRPHYYCFEDSTMGIYWMIPLSSRIDKYKKITVQKESAGKPCDIIHIVKLDDDRESAFLIQDMFPITEEYIEREYTIASNHLMLTSEHTVREIETKARKVMAMLKRGVKFTPTQPDVIAILNKLKENQK</sequence>
<dbReference type="CDD" id="cd17492">
    <property type="entry name" value="toxin_CptN"/>
    <property type="match status" value="1"/>
</dbReference>
<dbReference type="Proteomes" id="UP000289794">
    <property type="component" value="Chromosome"/>
</dbReference>
<gene>
    <name evidence="1" type="ORF">PMF13cell1_01005</name>
</gene>
<evidence type="ECO:0000313" key="2">
    <source>
        <dbReference type="Proteomes" id="UP000289794"/>
    </source>
</evidence>
<dbReference type="InterPro" id="IPR058108">
    <property type="entry name" value="CptIN-like"/>
</dbReference>